<comment type="catalytic activity">
    <reaction evidence="1 9">
        <text>Endohydrolysis of (1-&gt;4)-beta-D-xylosidic linkages in xylans.</text>
        <dbReference type="EC" id="3.2.1.8"/>
    </reaction>
</comment>
<dbReference type="Proteomes" id="UP000294506">
    <property type="component" value="Unassembled WGS sequence"/>
</dbReference>
<evidence type="ECO:0000256" key="4">
    <source>
        <dbReference type="ARBA" id="ARBA00022729"/>
    </source>
</evidence>
<dbReference type="PROSITE" id="PS51760">
    <property type="entry name" value="GH10_2"/>
    <property type="match status" value="1"/>
</dbReference>
<proteinExistence type="inferred from homology"/>
<dbReference type="Gene3D" id="3.20.20.80">
    <property type="entry name" value="Glycosidases"/>
    <property type="match status" value="1"/>
</dbReference>
<dbReference type="PRINTS" id="PR00134">
    <property type="entry name" value="GLHYDRLASE10"/>
</dbReference>
<evidence type="ECO:0000313" key="11">
    <source>
        <dbReference type="EMBL" id="TDS85409.1"/>
    </source>
</evidence>
<accession>A0A4R7G2D2</accession>
<name>A0A4R7G2D2_9MICC</name>
<evidence type="ECO:0000313" key="12">
    <source>
        <dbReference type="Proteomes" id="UP000294506"/>
    </source>
</evidence>
<sequence>MTSLFTAPAPSRSYDPSLAHRRSQTTLTLSDATGAPLADRDVLVRQRDHAFGFGCIGFELIDWINGRSQDAAADAAVAQRWLALFNRATLPFYGGRFEAVRGEPKTAELLAAARWFKDRGIGVKGHPLLWHTLSPPWLMELEVEEIDQALRDRIRREVRDFAGVIDTWDAINEVVIMPVFPVEPNGVTTLARQKGRVAMMRLAFEEARAANPNITLLLNDFDMSTAYECLIEAALEAGIQIDRLGLQSHMHQGTWGEEQTLRVLERFSRYNIPIHFTETTILSGTPVPADISDLNDWQVSPEAWPSTEEGEARQAEEVEAHYRRLLGHPSVESLTYWGLPDKDMWLNAPGGLLRRDGTSKPAYDRLHQLIKGEWWMPETPLRTDEAGRLQFEGFLGDYEVELDGAIAPLTIHAPGAAHLGLRLPLA</sequence>
<dbReference type="SMART" id="SM00633">
    <property type="entry name" value="Glyco_10"/>
    <property type="match status" value="1"/>
</dbReference>
<dbReference type="InterPro" id="IPR044846">
    <property type="entry name" value="GH10"/>
</dbReference>
<dbReference type="InterPro" id="IPR001000">
    <property type="entry name" value="GH10_dom"/>
</dbReference>
<dbReference type="EC" id="3.2.1.8" evidence="9"/>
<dbReference type="SUPFAM" id="SSF51445">
    <property type="entry name" value="(Trans)glycosidases"/>
    <property type="match status" value="1"/>
</dbReference>
<dbReference type="GO" id="GO:0031176">
    <property type="term" value="F:endo-1,4-beta-xylanase activity"/>
    <property type="evidence" value="ECO:0007669"/>
    <property type="project" value="UniProtKB-EC"/>
</dbReference>
<evidence type="ECO:0000256" key="3">
    <source>
        <dbReference type="ARBA" id="ARBA00022651"/>
    </source>
</evidence>
<dbReference type="InterPro" id="IPR017853">
    <property type="entry name" value="GH"/>
</dbReference>
<evidence type="ECO:0000256" key="5">
    <source>
        <dbReference type="ARBA" id="ARBA00022801"/>
    </source>
</evidence>
<dbReference type="GO" id="GO:0045493">
    <property type="term" value="P:xylan catabolic process"/>
    <property type="evidence" value="ECO:0007669"/>
    <property type="project" value="UniProtKB-KW"/>
</dbReference>
<dbReference type="AlphaFoldDB" id="A0A4R7G2D2"/>
<reference evidence="11 12" key="1">
    <citation type="submission" date="2019-03" db="EMBL/GenBank/DDBJ databases">
        <title>Genomic Encyclopedia of Type Strains, Phase III (KMG-III): the genomes of soil and plant-associated and newly described type strains.</title>
        <authorList>
            <person name="Whitman W."/>
        </authorList>
    </citation>
    <scope>NUCLEOTIDE SEQUENCE [LARGE SCALE GENOMIC DNA]</scope>
    <source>
        <strain evidence="11 12">DSM 27373</strain>
    </source>
</reference>
<evidence type="ECO:0000256" key="6">
    <source>
        <dbReference type="ARBA" id="ARBA00023277"/>
    </source>
</evidence>
<evidence type="ECO:0000256" key="9">
    <source>
        <dbReference type="RuleBase" id="RU361174"/>
    </source>
</evidence>
<keyword evidence="7 9" id="KW-0326">Glycosidase</keyword>
<evidence type="ECO:0000259" key="10">
    <source>
        <dbReference type="PROSITE" id="PS51760"/>
    </source>
</evidence>
<gene>
    <name evidence="11" type="ORF">EV640_10655</name>
</gene>
<dbReference type="EMBL" id="SOAN01000006">
    <property type="protein sequence ID" value="TDS85409.1"/>
    <property type="molecule type" value="Genomic_DNA"/>
</dbReference>
<comment type="caution">
    <text evidence="11">The sequence shown here is derived from an EMBL/GenBank/DDBJ whole genome shotgun (WGS) entry which is preliminary data.</text>
</comment>
<evidence type="ECO:0000256" key="2">
    <source>
        <dbReference type="ARBA" id="ARBA00007495"/>
    </source>
</evidence>
<keyword evidence="6 9" id="KW-0119">Carbohydrate metabolism</keyword>
<dbReference type="PANTHER" id="PTHR31490:SF88">
    <property type="entry name" value="BETA-XYLANASE"/>
    <property type="match status" value="1"/>
</dbReference>
<dbReference type="Pfam" id="PF00331">
    <property type="entry name" value="Glyco_hydro_10"/>
    <property type="match status" value="1"/>
</dbReference>
<comment type="similarity">
    <text evidence="2 9">Belongs to the glycosyl hydrolase 10 (cellulase F) family.</text>
</comment>
<evidence type="ECO:0000256" key="1">
    <source>
        <dbReference type="ARBA" id="ARBA00000681"/>
    </source>
</evidence>
<keyword evidence="5 9" id="KW-0378">Hydrolase</keyword>
<evidence type="ECO:0000256" key="7">
    <source>
        <dbReference type="ARBA" id="ARBA00023295"/>
    </source>
</evidence>
<feature type="domain" description="GH10" evidence="10">
    <location>
        <begin position="68"/>
        <end position="369"/>
    </location>
</feature>
<protein>
    <recommendedName>
        <fullName evidence="9">Beta-xylanase</fullName>
        <ecNumber evidence="9">3.2.1.8</ecNumber>
    </recommendedName>
</protein>
<keyword evidence="12" id="KW-1185">Reference proteome</keyword>
<dbReference type="PANTHER" id="PTHR31490">
    <property type="entry name" value="GLYCOSYL HYDROLASE"/>
    <property type="match status" value="1"/>
</dbReference>
<keyword evidence="3 11" id="KW-0858">Xylan degradation</keyword>
<keyword evidence="8 9" id="KW-0624">Polysaccharide degradation</keyword>
<evidence type="ECO:0000256" key="8">
    <source>
        <dbReference type="ARBA" id="ARBA00023326"/>
    </source>
</evidence>
<dbReference type="RefSeq" id="WP_133726281.1">
    <property type="nucleotide sequence ID" value="NZ_SOAN01000006.1"/>
</dbReference>
<keyword evidence="4" id="KW-0732">Signal</keyword>
<organism evidence="11 12">
    <name type="scientific">Nesterenkonia aurantiaca</name>
    <dbReference type="NCBI Taxonomy" id="1436010"/>
    <lineage>
        <taxon>Bacteria</taxon>
        <taxon>Bacillati</taxon>
        <taxon>Actinomycetota</taxon>
        <taxon>Actinomycetes</taxon>
        <taxon>Micrococcales</taxon>
        <taxon>Micrococcaceae</taxon>
        <taxon>Nesterenkonia</taxon>
    </lineage>
</organism>